<dbReference type="InterPro" id="IPR007848">
    <property type="entry name" value="Small_mtfrase_dom"/>
</dbReference>
<keyword evidence="4" id="KW-0949">S-adenosyl-L-methionine</keyword>
<sequence length="232" mass="25000">MPTPARTGRATRPTRRPRLITLPGVYAPQYDTELLARNLRRERIGEDASVLDLGTGSGALAVAAARLGARVTALDISRRAVLTARVNARLSGQSVTVRRGDMTRGVPAGPYDYVISNPPYVPSPSTRLPRRGAARAWDAGPAGRAIVDRVCDAAPGALRPGGVLLMVHSALSGVDATLERLADRGMKPALADREFVPFGPVMRSRESWLRHRNLLEDGETCEELVVIRAELP</sequence>
<evidence type="ECO:0000259" key="5">
    <source>
        <dbReference type="Pfam" id="PF05175"/>
    </source>
</evidence>
<evidence type="ECO:0000256" key="4">
    <source>
        <dbReference type="ARBA" id="ARBA00022691"/>
    </source>
</evidence>
<dbReference type="PANTHER" id="PTHR45875:SF1">
    <property type="entry name" value="METHYLTRANSFERASE N6AMT1"/>
    <property type="match status" value="1"/>
</dbReference>
<keyword evidence="7" id="KW-1185">Reference proteome</keyword>
<dbReference type="InterPro" id="IPR029063">
    <property type="entry name" value="SAM-dependent_MTases_sf"/>
</dbReference>
<dbReference type="GO" id="GO:0008276">
    <property type="term" value="F:protein methyltransferase activity"/>
    <property type="evidence" value="ECO:0007669"/>
    <property type="project" value="TreeGrafter"/>
</dbReference>
<dbReference type="InterPro" id="IPR002052">
    <property type="entry name" value="DNA_methylase_N6_adenine_CS"/>
</dbReference>
<dbReference type="InterPro" id="IPR004557">
    <property type="entry name" value="PrmC-related"/>
</dbReference>
<dbReference type="EMBL" id="CP029193">
    <property type="protein sequence ID" value="QES31953.1"/>
    <property type="molecule type" value="Genomic_DNA"/>
</dbReference>
<dbReference type="NCBIfam" id="TIGR00537">
    <property type="entry name" value="hemK_rel_arch"/>
    <property type="match status" value="1"/>
</dbReference>
<dbReference type="PROSITE" id="PS00092">
    <property type="entry name" value="N6_MTASE"/>
    <property type="match status" value="1"/>
</dbReference>
<reference evidence="6 7" key="1">
    <citation type="submission" date="2018-05" db="EMBL/GenBank/DDBJ databases">
        <title>Streptomyces venezuelae.</title>
        <authorList>
            <person name="Kim W."/>
            <person name="Lee N."/>
            <person name="Cho B.-K."/>
        </authorList>
    </citation>
    <scope>NUCLEOTIDE SEQUENCE [LARGE SCALE GENOMIC DNA]</scope>
    <source>
        <strain evidence="6 7">ATCC 14583</strain>
    </source>
</reference>
<dbReference type="Pfam" id="PF05175">
    <property type="entry name" value="MTS"/>
    <property type="match status" value="1"/>
</dbReference>
<keyword evidence="3 6" id="KW-0808">Transferase</keyword>
<dbReference type="InterPro" id="IPR052190">
    <property type="entry name" value="Euk-Arch_PrmC-MTase"/>
</dbReference>
<evidence type="ECO:0000256" key="2">
    <source>
        <dbReference type="ARBA" id="ARBA00022603"/>
    </source>
</evidence>
<name>A0A5P2BNM4_STRVZ</name>
<evidence type="ECO:0000313" key="7">
    <source>
        <dbReference type="Proteomes" id="UP000323046"/>
    </source>
</evidence>
<dbReference type="CDD" id="cd02440">
    <property type="entry name" value="AdoMet_MTases"/>
    <property type="match status" value="1"/>
</dbReference>
<evidence type="ECO:0000256" key="1">
    <source>
        <dbReference type="ARBA" id="ARBA00006149"/>
    </source>
</evidence>
<dbReference type="PANTHER" id="PTHR45875">
    <property type="entry name" value="METHYLTRANSFERASE N6AMT1"/>
    <property type="match status" value="1"/>
</dbReference>
<proteinExistence type="inferred from homology"/>
<dbReference type="SUPFAM" id="SSF53335">
    <property type="entry name" value="S-adenosyl-L-methionine-dependent methyltransferases"/>
    <property type="match status" value="1"/>
</dbReference>
<evidence type="ECO:0000256" key="3">
    <source>
        <dbReference type="ARBA" id="ARBA00022679"/>
    </source>
</evidence>
<gene>
    <name evidence="6" type="ORF">DEJ47_33865</name>
</gene>
<organism evidence="6 7">
    <name type="scientific">Streptomyces venezuelae</name>
    <dbReference type="NCBI Taxonomy" id="54571"/>
    <lineage>
        <taxon>Bacteria</taxon>
        <taxon>Bacillati</taxon>
        <taxon>Actinomycetota</taxon>
        <taxon>Actinomycetes</taxon>
        <taxon>Kitasatosporales</taxon>
        <taxon>Streptomycetaceae</taxon>
        <taxon>Streptomyces</taxon>
    </lineage>
</organism>
<dbReference type="Proteomes" id="UP000323046">
    <property type="component" value="Chromosome"/>
</dbReference>
<dbReference type="GO" id="GO:0008170">
    <property type="term" value="F:N-methyltransferase activity"/>
    <property type="evidence" value="ECO:0007669"/>
    <property type="project" value="UniProtKB-ARBA"/>
</dbReference>
<dbReference type="GO" id="GO:0035657">
    <property type="term" value="C:eRF1 methyltransferase complex"/>
    <property type="evidence" value="ECO:0007669"/>
    <property type="project" value="TreeGrafter"/>
</dbReference>
<dbReference type="Gene3D" id="3.40.50.150">
    <property type="entry name" value="Vaccinia Virus protein VP39"/>
    <property type="match status" value="1"/>
</dbReference>
<keyword evidence="2 6" id="KW-0489">Methyltransferase</keyword>
<accession>A0A5P2BNM4</accession>
<protein>
    <submittedName>
        <fullName evidence="6">Methyltransferase</fullName>
    </submittedName>
</protein>
<dbReference type="GO" id="GO:0008757">
    <property type="term" value="F:S-adenosylmethionine-dependent methyltransferase activity"/>
    <property type="evidence" value="ECO:0007669"/>
    <property type="project" value="TreeGrafter"/>
</dbReference>
<dbReference type="GO" id="GO:0032259">
    <property type="term" value="P:methylation"/>
    <property type="evidence" value="ECO:0007669"/>
    <property type="project" value="UniProtKB-KW"/>
</dbReference>
<feature type="domain" description="Methyltransferase small" evidence="5">
    <location>
        <begin position="19"/>
        <end position="121"/>
    </location>
</feature>
<dbReference type="AlphaFoldDB" id="A0A5P2BNM4"/>
<dbReference type="GO" id="GO:0003676">
    <property type="term" value="F:nucleic acid binding"/>
    <property type="evidence" value="ECO:0007669"/>
    <property type="project" value="InterPro"/>
</dbReference>
<comment type="similarity">
    <text evidence="1">Belongs to the eukaryotic/archaeal PrmC-related family.</text>
</comment>
<evidence type="ECO:0000313" key="6">
    <source>
        <dbReference type="EMBL" id="QES31953.1"/>
    </source>
</evidence>
<dbReference type="OrthoDB" id="8746524at2"/>